<dbReference type="Gene3D" id="3.40.50.300">
    <property type="entry name" value="P-loop containing nucleotide triphosphate hydrolases"/>
    <property type="match status" value="1"/>
</dbReference>
<evidence type="ECO:0000256" key="1">
    <source>
        <dbReference type="SAM" id="MobiDB-lite"/>
    </source>
</evidence>
<dbReference type="AlphaFoldDB" id="A0A1C6W591"/>
<organism evidence="2 3">
    <name type="scientific">Micromonospora peucetia</name>
    <dbReference type="NCBI Taxonomy" id="47871"/>
    <lineage>
        <taxon>Bacteria</taxon>
        <taxon>Bacillati</taxon>
        <taxon>Actinomycetota</taxon>
        <taxon>Actinomycetes</taxon>
        <taxon>Micromonosporales</taxon>
        <taxon>Micromonosporaceae</taxon>
        <taxon>Micromonospora</taxon>
    </lineage>
</organism>
<protein>
    <submittedName>
        <fullName evidence="2">MinD-like ATPase involved in chromosome partitioning or flagellar assembly</fullName>
    </submittedName>
</protein>
<dbReference type="Proteomes" id="UP000199343">
    <property type="component" value="Unassembled WGS sequence"/>
</dbReference>
<proteinExistence type="predicted"/>
<dbReference type="GO" id="GO:0005524">
    <property type="term" value="F:ATP binding"/>
    <property type="evidence" value="ECO:0007669"/>
    <property type="project" value="TreeGrafter"/>
</dbReference>
<dbReference type="SUPFAM" id="SSF52540">
    <property type="entry name" value="P-loop containing nucleoside triphosphate hydrolases"/>
    <property type="match status" value="1"/>
</dbReference>
<dbReference type="InterPro" id="IPR027417">
    <property type="entry name" value="P-loop_NTPase"/>
</dbReference>
<dbReference type="EMBL" id="FMIC01000002">
    <property type="protein sequence ID" value="SCL73661.1"/>
    <property type="molecule type" value="Genomic_DNA"/>
</dbReference>
<reference evidence="2 3" key="1">
    <citation type="submission" date="2016-06" db="EMBL/GenBank/DDBJ databases">
        <authorList>
            <person name="Kjaerup R.B."/>
            <person name="Dalgaard T.S."/>
            <person name="Juul-Madsen H.R."/>
        </authorList>
    </citation>
    <scope>NUCLEOTIDE SEQUENCE [LARGE SCALE GENOMIC DNA]</scope>
    <source>
        <strain evidence="2 3">DSM 43363</strain>
    </source>
</reference>
<name>A0A1C6W591_9ACTN</name>
<dbReference type="STRING" id="47871.GA0070608_5971"/>
<feature type="region of interest" description="Disordered" evidence="1">
    <location>
        <begin position="1"/>
        <end position="40"/>
    </location>
</feature>
<accession>A0A1C6W591</accession>
<gene>
    <name evidence="2" type="ORF">GA0070608_5971</name>
</gene>
<sequence length="352" mass="37076">MQDPSDGQPEQATAGVPLGERGGGLGEPAVGQRTFPPAPTPEEIAARVQALTLQWRRRADAAARRGIPREFGAGRRVESLWWRAALLSERCPLVCVSSADGGVGRSALTAALGGLLALAVPDPVVAVDATLRAWGGLEHRVVRRSSSTVWDAVTAGADLAAGSVAERLTQVGPTGLRVLVGESKLSSKRRPPTWPELFGVVAHLRAVFQLALLDLPTAHSASTWRALSWATVPVLVSRATVDSVQHTLRLLAHMRTAGLTQVPDRAVVVVMATSPSVAREVRAVEQLARQSAAVLVRVPYDPTLVHPDPLDPRVLTKATRSALTEVAAAVVDRCPADPVAANGPRSAPNGEK</sequence>
<keyword evidence="2" id="KW-0966">Cell projection</keyword>
<evidence type="ECO:0000313" key="2">
    <source>
        <dbReference type="EMBL" id="SCL73661.1"/>
    </source>
</evidence>
<dbReference type="OrthoDB" id="3204399at2"/>
<dbReference type="PANTHER" id="PTHR43384">
    <property type="entry name" value="SEPTUM SITE-DETERMINING PROTEIN MIND HOMOLOG, CHLOROPLASTIC-RELATED"/>
    <property type="match status" value="1"/>
</dbReference>
<dbReference type="GO" id="GO:0016887">
    <property type="term" value="F:ATP hydrolysis activity"/>
    <property type="evidence" value="ECO:0007669"/>
    <property type="project" value="TreeGrafter"/>
</dbReference>
<dbReference type="PANTHER" id="PTHR43384:SF14">
    <property type="entry name" value="ESX-1 SECRETION-ASSOCIATED PROTEIN ESPI"/>
    <property type="match status" value="1"/>
</dbReference>
<keyword evidence="2" id="KW-0282">Flagellum</keyword>
<dbReference type="InterPro" id="IPR050625">
    <property type="entry name" value="ParA/MinD_ATPase"/>
</dbReference>
<dbReference type="GO" id="GO:0005829">
    <property type="term" value="C:cytosol"/>
    <property type="evidence" value="ECO:0007669"/>
    <property type="project" value="TreeGrafter"/>
</dbReference>
<keyword evidence="2" id="KW-0969">Cilium</keyword>
<dbReference type="GO" id="GO:0051782">
    <property type="term" value="P:negative regulation of cell division"/>
    <property type="evidence" value="ECO:0007669"/>
    <property type="project" value="TreeGrafter"/>
</dbReference>
<evidence type="ECO:0000313" key="3">
    <source>
        <dbReference type="Proteomes" id="UP000199343"/>
    </source>
</evidence>
<dbReference type="GO" id="GO:0009898">
    <property type="term" value="C:cytoplasmic side of plasma membrane"/>
    <property type="evidence" value="ECO:0007669"/>
    <property type="project" value="TreeGrafter"/>
</dbReference>